<organism evidence="1 2">
    <name type="scientific">Bacteroides nordii</name>
    <dbReference type="NCBI Taxonomy" id="291645"/>
    <lineage>
        <taxon>Bacteria</taxon>
        <taxon>Pseudomonadati</taxon>
        <taxon>Bacteroidota</taxon>
        <taxon>Bacteroidia</taxon>
        <taxon>Bacteroidales</taxon>
        <taxon>Bacteroidaceae</taxon>
        <taxon>Bacteroides</taxon>
    </lineage>
</organism>
<dbReference type="Proteomes" id="UP000284379">
    <property type="component" value="Unassembled WGS sequence"/>
</dbReference>
<dbReference type="RefSeq" id="WP_122201203.1">
    <property type="nucleotide sequence ID" value="NZ_CABJFV010000004.1"/>
</dbReference>
<accession>A0A413VSC1</accession>
<sequence length="211" mass="25232">MAINHTSFQSSDNYYLKIYNLENTSSFTVFKGKFYACFSAIHNLGRIVSLKNRRTAFPLCIFNKKVTSPIIIGEIKIEKKTDIYFKNFKIFKHIKLYSLLKKYDFSDSEIKLLYEEFNMDYKIYADDIIHIRIKAAILINILFKKSNLILFHTAGLTYPSSMIIYQRIYRRLQEYPEKSAIVFEYREELKRIAFEEVSVDNINNYEEWIIR</sequence>
<proteinExistence type="predicted"/>
<evidence type="ECO:0000313" key="1">
    <source>
        <dbReference type="EMBL" id="RHB36449.1"/>
    </source>
</evidence>
<gene>
    <name evidence="1" type="ORF">DW888_07390</name>
</gene>
<reference evidence="1 2" key="1">
    <citation type="submission" date="2018-08" db="EMBL/GenBank/DDBJ databases">
        <title>A genome reference for cultivated species of the human gut microbiota.</title>
        <authorList>
            <person name="Zou Y."/>
            <person name="Xue W."/>
            <person name="Luo G."/>
        </authorList>
    </citation>
    <scope>NUCLEOTIDE SEQUENCE [LARGE SCALE GENOMIC DNA]</scope>
    <source>
        <strain evidence="1 2">AM40-30BH</strain>
    </source>
</reference>
<dbReference type="AlphaFoldDB" id="A0A413VSC1"/>
<name>A0A413VSC1_9BACE</name>
<protein>
    <submittedName>
        <fullName evidence="1">Uncharacterized protein</fullName>
    </submittedName>
</protein>
<dbReference type="EMBL" id="QSGO01000004">
    <property type="protein sequence ID" value="RHB36449.1"/>
    <property type="molecule type" value="Genomic_DNA"/>
</dbReference>
<evidence type="ECO:0000313" key="2">
    <source>
        <dbReference type="Proteomes" id="UP000284379"/>
    </source>
</evidence>
<comment type="caution">
    <text evidence="1">The sequence shown here is derived from an EMBL/GenBank/DDBJ whole genome shotgun (WGS) entry which is preliminary data.</text>
</comment>